<dbReference type="WBParaSite" id="HDID_0000239801-mRNA-1">
    <property type="protein sequence ID" value="HDID_0000239801-mRNA-1"/>
    <property type="gene ID" value="HDID_0000239801"/>
</dbReference>
<evidence type="ECO:0000313" key="3">
    <source>
        <dbReference type="Proteomes" id="UP000274504"/>
    </source>
</evidence>
<evidence type="ECO:0000313" key="4">
    <source>
        <dbReference type="WBParaSite" id="HDID_0000239801-mRNA-1"/>
    </source>
</evidence>
<dbReference type="Proteomes" id="UP000274504">
    <property type="component" value="Unassembled WGS sequence"/>
</dbReference>
<feature type="region of interest" description="Disordered" evidence="1">
    <location>
        <begin position="87"/>
        <end position="110"/>
    </location>
</feature>
<dbReference type="OrthoDB" id="6280988at2759"/>
<protein>
    <submittedName>
        <fullName evidence="2 4">Uncharacterized protein</fullName>
    </submittedName>
</protein>
<dbReference type="EMBL" id="UYSG01000579">
    <property type="protein sequence ID" value="VDL19860.1"/>
    <property type="molecule type" value="Genomic_DNA"/>
</dbReference>
<dbReference type="STRING" id="6216.A0A0R3SCR5"/>
<dbReference type="AlphaFoldDB" id="A0A0R3SCR5"/>
<feature type="compositionally biased region" description="Basic and acidic residues" evidence="1">
    <location>
        <begin position="1"/>
        <end position="12"/>
    </location>
</feature>
<name>A0A0R3SCR5_HYMDI</name>
<evidence type="ECO:0000313" key="2">
    <source>
        <dbReference type="EMBL" id="VDL19860.1"/>
    </source>
</evidence>
<organism evidence="4">
    <name type="scientific">Hymenolepis diminuta</name>
    <name type="common">Rat tapeworm</name>
    <dbReference type="NCBI Taxonomy" id="6216"/>
    <lineage>
        <taxon>Eukaryota</taxon>
        <taxon>Metazoa</taxon>
        <taxon>Spiralia</taxon>
        <taxon>Lophotrochozoa</taxon>
        <taxon>Platyhelminthes</taxon>
        <taxon>Cestoda</taxon>
        <taxon>Eucestoda</taxon>
        <taxon>Cyclophyllidea</taxon>
        <taxon>Hymenolepididae</taxon>
        <taxon>Hymenolepis</taxon>
    </lineage>
</organism>
<reference evidence="4" key="1">
    <citation type="submission" date="2017-02" db="UniProtKB">
        <authorList>
            <consortium name="WormBaseParasite"/>
        </authorList>
    </citation>
    <scope>IDENTIFICATION</scope>
</reference>
<evidence type="ECO:0000256" key="1">
    <source>
        <dbReference type="SAM" id="MobiDB-lite"/>
    </source>
</evidence>
<sequence length="228" mass="24594">MKPGLKEIRPEKSPANLPTTAVERRSKLGEHRSFDSTLSEFTVATGVTSHRRWSASSPSTDTDGITSFDGRLVPNDQVRHPIAIRANPAPLNSGTLPTAPRAPTPPPRARAKTLTSDIVSRPHPVSNGVILCSVENSLQSLQNPAVHVTTMLPIHQGTAPAAAPSILFSQADQSNSNSLAQQLTAALLPLQNECECIMRENNALTAELMSLQKRRIALEILLERLTPL</sequence>
<feature type="region of interest" description="Disordered" evidence="1">
    <location>
        <begin position="1"/>
        <end position="33"/>
    </location>
</feature>
<feature type="compositionally biased region" description="Basic and acidic residues" evidence="1">
    <location>
        <begin position="22"/>
        <end position="33"/>
    </location>
</feature>
<gene>
    <name evidence="2" type="ORF">HDID_LOCUS2399</name>
</gene>
<reference evidence="2 3" key="2">
    <citation type="submission" date="2018-11" db="EMBL/GenBank/DDBJ databases">
        <authorList>
            <consortium name="Pathogen Informatics"/>
        </authorList>
    </citation>
    <scope>NUCLEOTIDE SEQUENCE [LARGE SCALE GENOMIC DNA]</scope>
</reference>
<proteinExistence type="predicted"/>
<accession>A0A0R3SCR5</accession>